<organism evidence="2 3">
    <name type="scientific">Lactobacillus delbrueckii subsp. bulgaricus</name>
    <dbReference type="NCBI Taxonomy" id="1585"/>
    <lineage>
        <taxon>Bacteria</taxon>
        <taxon>Bacillati</taxon>
        <taxon>Bacillota</taxon>
        <taxon>Bacilli</taxon>
        <taxon>Lactobacillales</taxon>
        <taxon>Lactobacillaceae</taxon>
        <taxon>Lactobacillus</taxon>
    </lineage>
</organism>
<name>A0AAV5PFW3_LACDE</name>
<dbReference type="EMBL" id="BSWK01000011">
    <property type="protein sequence ID" value="GMB86482.1"/>
    <property type="molecule type" value="Genomic_DNA"/>
</dbReference>
<feature type="transmembrane region" description="Helical" evidence="1">
    <location>
        <begin position="60"/>
        <end position="83"/>
    </location>
</feature>
<dbReference type="RefSeq" id="WP_041814380.1">
    <property type="nucleotide sequence ID" value="NZ_BSWJ01000014.1"/>
</dbReference>
<feature type="transmembrane region" description="Helical" evidence="1">
    <location>
        <begin position="89"/>
        <end position="109"/>
    </location>
</feature>
<keyword evidence="1" id="KW-0472">Membrane</keyword>
<accession>A0AAV5PFW3</accession>
<evidence type="ECO:0000256" key="1">
    <source>
        <dbReference type="SAM" id="Phobius"/>
    </source>
</evidence>
<evidence type="ECO:0008006" key="4">
    <source>
        <dbReference type="Google" id="ProtNLM"/>
    </source>
</evidence>
<dbReference type="AlphaFoldDB" id="A0AAV5PFW3"/>
<keyword evidence="1" id="KW-0812">Transmembrane</keyword>
<dbReference type="SUPFAM" id="SSF103473">
    <property type="entry name" value="MFS general substrate transporter"/>
    <property type="match status" value="1"/>
</dbReference>
<dbReference type="InterPro" id="IPR036259">
    <property type="entry name" value="MFS_trans_sf"/>
</dbReference>
<proteinExistence type="predicted"/>
<gene>
    <name evidence="2" type="ORF">ME0900_08550</name>
</gene>
<evidence type="ECO:0000313" key="3">
    <source>
        <dbReference type="Proteomes" id="UP001165243"/>
    </source>
</evidence>
<feature type="transmembrane region" description="Helical" evidence="1">
    <location>
        <begin position="28"/>
        <end position="48"/>
    </location>
</feature>
<evidence type="ECO:0000313" key="2">
    <source>
        <dbReference type="EMBL" id="GMB86482.1"/>
    </source>
</evidence>
<protein>
    <recommendedName>
        <fullName evidence="4">Major facilitator superfamily (MFS) profile domain-containing protein</fullName>
    </recommendedName>
</protein>
<dbReference type="Proteomes" id="UP001165243">
    <property type="component" value="Unassembled WGS sequence"/>
</dbReference>
<sequence length="121" mass="12955">MIVVSTVMMAATLLGVVGLKNWYYGSLSLFMLHTMFGSLENMLGGIVLQTTIQTGNRRATIMSVANALDAGAEVVILAINGFLSDRFGIGFAWVSLAALGLLIFLLAILGMQSKKLEVEEI</sequence>
<comment type="caution">
    <text evidence="2">The sequence shown here is derived from an EMBL/GenBank/DDBJ whole genome shotgun (WGS) entry which is preliminary data.</text>
</comment>
<reference evidence="2" key="1">
    <citation type="submission" date="2023-04" db="EMBL/GenBank/DDBJ databases">
        <title>Draft genome sequences of Lactobacillus delbrueckii subsp. bulgaricus ME-900 and ME-901 with improved acid tolerance.</title>
        <authorList>
            <person name="Ishida T."/>
            <person name="Yamamoto E."/>
            <person name="Koizumi A."/>
            <person name="Fujiwara S."/>
            <person name="Makino S."/>
            <person name="Kano H."/>
            <person name="Kimura K."/>
        </authorList>
    </citation>
    <scope>NUCLEOTIDE SEQUENCE</scope>
    <source>
        <strain evidence="2">ME-900</strain>
    </source>
</reference>
<keyword evidence="1" id="KW-1133">Transmembrane helix</keyword>